<evidence type="ECO:0008006" key="11">
    <source>
        <dbReference type="Google" id="ProtNLM"/>
    </source>
</evidence>
<comment type="similarity">
    <text evidence="1">Belongs to the complex I 24 kDa subunit family.</text>
</comment>
<evidence type="ECO:0000256" key="1">
    <source>
        <dbReference type="ARBA" id="ARBA00010643"/>
    </source>
</evidence>
<comment type="cofactor">
    <cofactor evidence="6">
        <name>[2Fe-2S] cluster</name>
        <dbReference type="ChEBI" id="CHEBI:190135"/>
    </cofactor>
</comment>
<dbReference type="Proteomes" id="UP000619293">
    <property type="component" value="Unassembled WGS sequence"/>
</dbReference>
<evidence type="ECO:0000256" key="6">
    <source>
        <dbReference type="ARBA" id="ARBA00034078"/>
    </source>
</evidence>
<dbReference type="Gene3D" id="3.40.30.10">
    <property type="entry name" value="Glutaredoxin"/>
    <property type="match status" value="1"/>
</dbReference>
<sequence>MTAPQKSVDVFDEKTRELAREIVARFPEGKERSALLPMLHLVQSVEGYVSPAGVAFCAEQLNLTKAQVGAVATFYTMYKRRPTGEYLVSVCTNTLCNVLGGQEVYDTLSETLGVGHDETTEDGKITLEHAECLAACDYGPVLTVNYDFFDNVTPASALDVVGKLKSGQRPMPSRGARLCSLKETALQLAGFADEREGAVADGPAGDSTLRGVRLAQQHGISPAGFDINTPIPTPSKEAAK</sequence>
<dbReference type="GO" id="GO:0003954">
    <property type="term" value="F:NADH dehydrogenase activity"/>
    <property type="evidence" value="ECO:0007669"/>
    <property type="project" value="TreeGrafter"/>
</dbReference>
<dbReference type="InterPro" id="IPR036249">
    <property type="entry name" value="Thioredoxin-like_sf"/>
</dbReference>
<accession>A0A8J3JT35</accession>
<dbReference type="SUPFAM" id="SSF52833">
    <property type="entry name" value="Thioredoxin-like"/>
    <property type="match status" value="1"/>
</dbReference>
<evidence type="ECO:0000256" key="3">
    <source>
        <dbReference type="ARBA" id="ARBA00022723"/>
    </source>
</evidence>
<evidence type="ECO:0000313" key="10">
    <source>
        <dbReference type="Proteomes" id="UP000619293"/>
    </source>
</evidence>
<organism evidence="9 10">
    <name type="scientific">Catellatospora chokoriensis</name>
    <dbReference type="NCBI Taxonomy" id="310353"/>
    <lineage>
        <taxon>Bacteria</taxon>
        <taxon>Bacillati</taxon>
        <taxon>Actinomycetota</taxon>
        <taxon>Actinomycetes</taxon>
        <taxon>Micromonosporales</taxon>
        <taxon>Micromonosporaceae</taxon>
        <taxon>Catellatospora</taxon>
    </lineage>
</organism>
<feature type="binding site" evidence="7">
    <location>
        <position position="91"/>
    </location>
    <ligand>
        <name>[2Fe-2S] cluster</name>
        <dbReference type="ChEBI" id="CHEBI:190135"/>
    </ligand>
</feature>
<dbReference type="GO" id="GO:0046872">
    <property type="term" value="F:metal ion binding"/>
    <property type="evidence" value="ECO:0007669"/>
    <property type="project" value="UniProtKB-KW"/>
</dbReference>
<dbReference type="PANTHER" id="PTHR10371:SF3">
    <property type="entry name" value="NADH DEHYDROGENASE [UBIQUINONE] FLAVOPROTEIN 2, MITOCHONDRIAL"/>
    <property type="match status" value="1"/>
</dbReference>
<feature type="binding site" evidence="7">
    <location>
        <position position="136"/>
    </location>
    <ligand>
        <name>[2Fe-2S] cluster</name>
        <dbReference type="ChEBI" id="CHEBI:190135"/>
    </ligand>
</feature>
<evidence type="ECO:0000256" key="8">
    <source>
        <dbReference type="SAM" id="MobiDB-lite"/>
    </source>
</evidence>
<dbReference type="FunFam" id="1.10.10.1590:FF:000001">
    <property type="entry name" value="NADH-quinone oxidoreductase subunit E"/>
    <property type="match status" value="1"/>
</dbReference>
<dbReference type="Pfam" id="PF01257">
    <property type="entry name" value="2Fe-2S_thioredx"/>
    <property type="match status" value="1"/>
</dbReference>
<proteinExistence type="inferred from homology"/>
<evidence type="ECO:0000256" key="2">
    <source>
        <dbReference type="ARBA" id="ARBA00022714"/>
    </source>
</evidence>
<dbReference type="PANTHER" id="PTHR10371">
    <property type="entry name" value="NADH DEHYDROGENASE UBIQUINONE FLAVOPROTEIN 2, MITOCHONDRIAL"/>
    <property type="match status" value="1"/>
</dbReference>
<dbReference type="AlphaFoldDB" id="A0A8J3JT35"/>
<protein>
    <recommendedName>
        <fullName evidence="11">NADH dehydrogenase subunit E</fullName>
    </recommendedName>
</protein>
<name>A0A8J3JT35_9ACTN</name>
<comment type="cofactor">
    <cofactor evidence="7">
        <name>[2Fe-2S] cluster</name>
        <dbReference type="ChEBI" id="CHEBI:190135"/>
    </cofactor>
    <text evidence="7">Binds 1 [2Fe-2S] cluster.</text>
</comment>
<keyword evidence="3 7" id="KW-0479">Metal-binding</keyword>
<evidence type="ECO:0000256" key="7">
    <source>
        <dbReference type="PIRSR" id="PIRSR000216-1"/>
    </source>
</evidence>
<evidence type="ECO:0000256" key="4">
    <source>
        <dbReference type="ARBA" id="ARBA00023004"/>
    </source>
</evidence>
<keyword evidence="2 7" id="KW-0001">2Fe-2S</keyword>
<reference evidence="9 10" key="1">
    <citation type="submission" date="2021-01" db="EMBL/GenBank/DDBJ databases">
        <title>Whole genome shotgun sequence of Catellatospora chokoriensis NBRC 107358.</title>
        <authorList>
            <person name="Komaki H."/>
            <person name="Tamura T."/>
        </authorList>
    </citation>
    <scope>NUCLEOTIDE SEQUENCE [LARGE SCALE GENOMIC DNA]</scope>
    <source>
        <strain evidence="9 10">NBRC 107358</strain>
    </source>
</reference>
<gene>
    <name evidence="9" type="ORF">Cch02nite_40160</name>
</gene>
<keyword evidence="10" id="KW-1185">Reference proteome</keyword>
<dbReference type="PIRSF" id="PIRSF000216">
    <property type="entry name" value="NADH_DH_24kDa"/>
    <property type="match status" value="1"/>
</dbReference>
<dbReference type="NCBIfam" id="NF005721">
    <property type="entry name" value="PRK07539.1-1"/>
    <property type="match status" value="1"/>
</dbReference>
<dbReference type="EMBL" id="BONG01000024">
    <property type="protein sequence ID" value="GIF90572.1"/>
    <property type="molecule type" value="Genomic_DNA"/>
</dbReference>
<feature type="region of interest" description="Disordered" evidence="8">
    <location>
        <begin position="221"/>
        <end position="240"/>
    </location>
</feature>
<evidence type="ECO:0000256" key="5">
    <source>
        <dbReference type="ARBA" id="ARBA00023014"/>
    </source>
</evidence>
<dbReference type="CDD" id="cd03064">
    <property type="entry name" value="TRX_Fd_NuoE"/>
    <property type="match status" value="1"/>
</dbReference>
<keyword evidence="5 7" id="KW-0411">Iron-sulfur</keyword>
<evidence type="ECO:0000313" key="9">
    <source>
        <dbReference type="EMBL" id="GIF90572.1"/>
    </source>
</evidence>
<keyword evidence="4 7" id="KW-0408">Iron</keyword>
<dbReference type="InterPro" id="IPR002023">
    <property type="entry name" value="NuoE-like"/>
</dbReference>
<dbReference type="InterPro" id="IPR042128">
    <property type="entry name" value="NuoE_dom"/>
</dbReference>
<dbReference type="Gene3D" id="1.10.10.1590">
    <property type="entry name" value="NADH-quinone oxidoreductase subunit E"/>
    <property type="match status" value="1"/>
</dbReference>
<feature type="binding site" evidence="7">
    <location>
        <position position="96"/>
    </location>
    <ligand>
        <name>[2Fe-2S] cluster</name>
        <dbReference type="ChEBI" id="CHEBI:190135"/>
    </ligand>
</feature>
<dbReference type="GO" id="GO:0051537">
    <property type="term" value="F:2 iron, 2 sulfur cluster binding"/>
    <property type="evidence" value="ECO:0007669"/>
    <property type="project" value="UniProtKB-KW"/>
</dbReference>
<feature type="binding site" evidence="7">
    <location>
        <position position="132"/>
    </location>
    <ligand>
        <name>[2Fe-2S] cluster</name>
        <dbReference type="ChEBI" id="CHEBI:190135"/>
    </ligand>
</feature>
<comment type="caution">
    <text evidence="9">The sequence shown here is derived from an EMBL/GenBank/DDBJ whole genome shotgun (WGS) entry which is preliminary data.</text>
</comment>
<dbReference type="InterPro" id="IPR041921">
    <property type="entry name" value="NuoE_N"/>
</dbReference>
<dbReference type="NCBIfam" id="TIGR01958">
    <property type="entry name" value="nuoE_fam"/>
    <property type="match status" value="1"/>
</dbReference>